<reference evidence="2" key="1">
    <citation type="submission" date="2020-01" db="EMBL/GenBank/DDBJ databases">
        <title>Muricauda ochracea sp. nov., isolated from a tidal flat of Garorim bay in Korea.</title>
        <authorList>
            <person name="Kim D."/>
            <person name="Yoo Y."/>
            <person name="Kim J.-J."/>
        </authorList>
    </citation>
    <scope>NUCLEOTIDE SEQUENCE</scope>
    <source>
        <strain evidence="2">JGD-17</strain>
    </source>
</reference>
<dbReference type="SUPFAM" id="SSF75304">
    <property type="entry name" value="Amidase signature (AS) enzymes"/>
    <property type="match status" value="1"/>
</dbReference>
<dbReference type="GO" id="GO:0012505">
    <property type="term" value="C:endomembrane system"/>
    <property type="evidence" value="ECO:0007669"/>
    <property type="project" value="TreeGrafter"/>
</dbReference>
<dbReference type="InterPro" id="IPR052739">
    <property type="entry name" value="FAAH2"/>
</dbReference>
<proteinExistence type="predicted"/>
<dbReference type="InterPro" id="IPR036928">
    <property type="entry name" value="AS_sf"/>
</dbReference>
<comment type="caution">
    <text evidence="2">The sequence shown here is derived from an EMBL/GenBank/DDBJ whole genome shotgun (WGS) entry which is preliminary data.</text>
</comment>
<dbReference type="RefSeq" id="WP_166522484.1">
    <property type="nucleotide sequence ID" value="NZ_JAAABI010000001.1"/>
</dbReference>
<sequence length="480" mass="53764">MNDYLFKSASELASLIRNKEATSSAILRAHLEHIHEHNPRIGAIVVLLEEQAVKEAEACDREAEAGKFRGPLHGVPMTVKEQFWVKGTKSTLNSNRFKDWEAPEDALVVKRLKDAGAIIIGKTNVAKDLLDYQVSGDIYQDGKNPYNHEFSPGGSSGGASAALASGMVPIELGGDMGGSIRIPSNFCGTYGLKPTENTIPGHGLSPKPKNARGYLFEMAVPGPMARTLKDLELLWTILQGPDKSNRSIPPIAWSKPEKKMLKDYKVGWVDSWPGYKTSQQTKDTIRNFVSLLNGKGVETMHSPLRNDLHQRTLDIFSRLSFQMILQDVPWFVRPLMMRSLRRGFLKGMKTDFWKFVDTFTDYSELKGRRAQIIEEWETHFNDFDFLVCPIGFGPAYKRCKIGTPIHYNDKAVTYINYVWPFNACFNGSGHPAMNIPLGLGKEGLPLGIQLVGPYWSEPDMLHFTKLISEFIKGFVKPNGI</sequence>
<dbReference type="Pfam" id="PF01425">
    <property type="entry name" value="Amidase"/>
    <property type="match status" value="1"/>
</dbReference>
<dbReference type="AlphaFoldDB" id="A0A964TBR2"/>
<name>A0A964TBR2_9FLAO</name>
<dbReference type="EMBL" id="JAAABI010000001">
    <property type="protein sequence ID" value="NAY91098.1"/>
    <property type="molecule type" value="Genomic_DNA"/>
</dbReference>
<organism evidence="2 3">
    <name type="scientific">Flagellimonas ochracea</name>
    <dbReference type="NCBI Taxonomy" id="2696472"/>
    <lineage>
        <taxon>Bacteria</taxon>
        <taxon>Pseudomonadati</taxon>
        <taxon>Bacteroidota</taxon>
        <taxon>Flavobacteriia</taxon>
        <taxon>Flavobacteriales</taxon>
        <taxon>Flavobacteriaceae</taxon>
        <taxon>Flagellimonas</taxon>
    </lineage>
</organism>
<keyword evidence="3" id="KW-1185">Reference proteome</keyword>
<dbReference type="PANTHER" id="PTHR43372:SF4">
    <property type="entry name" value="FATTY-ACID AMIDE HYDROLASE 2"/>
    <property type="match status" value="1"/>
</dbReference>
<dbReference type="Gene3D" id="3.90.1300.10">
    <property type="entry name" value="Amidase signature (AS) domain"/>
    <property type="match status" value="1"/>
</dbReference>
<dbReference type="PANTHER" id="PTHR43372">
    <property type="entry name" value="FATTY-ACID AMIDE HYDROLASE"/>
    <property type="match status" value="1"/>
</dbReference>
<protein>
    <recommendedName>
        <fullName evidence="1">Amidase domain-containing protein</fullName>
    </recommendedName>
</protein>
<evidence type="ECO:0000259" key="1">
    <source>
        <dbReference type="Pfam" id="PF01425"/>
    </source>
</evidence>
<feature type="domain" description="Amidase" evidence="1">
    <location>
        <begin position="26"/>
        <end position="460"/>
    </location>
</feature>
<gene>
    <name evidence="2" type="ORF">GTQ34_04125</name>
</gene>
<accession>A0A964TBR2</accession>
<evidence type="ECO:0000313" key="2">
    <source>
        <dbReference type="EMBL" id="NAY91098.1"/>
    </source>
</evidence>
<evidence type="ECO:0000313" key="3">
    <source>
        <dbReference type="Proteomes" id="UP000667650"/>
    </source>
</evidence>
<dbReference type="InterPro" id="IPR023631">
    <property type="entry name" value="Amidase_dom"/>
</dbReference>
<dbReference type="Proteomes" id="UP000667650">
    <property type="component" value="Unassembled WGS sequence"/>
</dbReference>